<evidence type="ECO:0000256" key="2">
    <source>
        <dbReference type="ARBA" id="ARBA00022898"/>
    </source>
</evidence>
<dbReference type="InterPro" id="IPR036390">
    <property type="entry name" value="WH_DNA-bd_sf"/>
</dbReference>
<dbReference type="OrthoDB" id="594134at2"/>
<evidence type="ECO:0000313" key="7">
    <source>
        <dbReference type="EMBL" id="RFM29467.1"/>
    </source>
</evidence>
<dbReference type="GO" id="GO:0003677">
    <property type="term" value="F:DNA binding"/>
    <property type="evidence" value="ECO:0007669"/>
    <property type="project" value="UniProtKB-KW"/>
</dbReference>
<dbReference type="SUPFAM" id="SSF46785">
    <property type="entry name" value="Winged helix' DNA-binding domain"/>
    <property type="match status" value="1"/>
</dbReference>
<keyword evidence="3" id="KW-0805">Transcription regulation</keyword>
<sequence length="488" mass="53949">MLPYQTLISIEKENRIPVYQQLAHQLAGLIQRGVIKPGSFLPASRVMAGTLQLHRKTIVAAYEELSSMDWVVNLPRKGVMVASNLPSIKPRTFKSKVPVNSYGADTGFCFDDMPEIGYATPGKEKFKLVVNDGFPDTRLAPVNEWAQAMRQFLAQPGYAAALSYGSSQGNMHLRRAMVPHLADTRGLSITTDHVLMTRGAQMSIYLAAAMLIKPGDAVIVGSPGYFLAELCFEQLGAKLIRVPVDAGGIDVAAVAALCKTRKIKMLYIIPHHHHPTTVTLSAERRMELLQLIRKYRLAVIEDDYDYDFHYASAPILPLASADHGGNVIYIGSFSKSLALSIRCGFMIAPAGFIEQATRLRKLIDIRGDNLTEEVMAMLLQNGTVDRHIKKTNKLYSERRDVLCRELESHLGDAVEFTKPNGGMAVWVRFKKKYPLKVLGAKAAKKGLLINSDLPYSYGKEPTNGLRMGFASLNTAELKETVQILQSCL</sequence>
<dbReference type="AlphaFoldDB" id="A0A3E1NNJ5"/>
<dbReference type="Pfam" id="PF00392">
    <property type="entry name" value="GntR"/>
    <property type="match status" value="1"/>
</dbReference>
<dbReference type="PANTHER" id="PTHR46577:SF2">
    <property type="entry name" value="TRANSCRIPTIONAL REGULATORY PROTEIN"/>
    <property type="match status" value="1"/>
</dbReference>
<keyword evidence="8" id="KW-1185">Reference proteome</keyword>
<evidence type="ECO:0000256" key="4">
    <source>
        <dbReference type="ARBA" id="ARBA00023125"/>
    </source>
</evidence>
<dbReference type="GO" id="GO:0030170">
    <property type="term" value="F:pyridoxal phosphate binding"/>
    <property type="evidence" value="ECO:0007669"/>
    <property type="project" value="InterPro"/>
</dbReference>
<comment type="similarity">
    <text evidence="1">In the C-terminal section; belongs to the class-I pyridoxal-phosphate-dependent aminotransferase family.</text>
</comment>
<name>A0A3E1NNJ5_9BACT</name>
<dbReference type="CDD" id="cd00609">
    <property type="entry name" value="AAT_like"/>
    <property type="match status" value="1"/>
</dbReference>
<dbReference type="InterPro" id="IPR004839">
    <property type="entry name" value="Aminotransferase_I/II_large"/>
</dbReference>
<reference evidence="7 8" key="1">
    <citation type="submission" date="2018-08" db="EMBL/GenBank/DDBJ databases">
        <title>Chitinophagaceae sp. K23C18032701, a novel bacterium isolated from forest soil.</title>
        <authorList>
            <person name="Wang C."/>
        </authorList>
    </citation>
    <scope>NUCLEOTIDE SEQUENCE [LARGE SCALE GENOMIC DNA]</scope>
    <source>
        <strain evidence="7 8">K23C18032701</strain>
    </source>
</reference>
<dbReference type="GO" id="GO:0008483">
    <property type="term" value="F:transaminase activity"/>
    <property type="evidence" value="ECO:0007669"/>
    <property type="project" value="UniProtKB-KW"/>
</dbReference>
<dbReference type="InterPro" id="IPR036388">
    <property type="entry name" value="WH-like_DNA-bd_sf"/>
</dbReference>
<evidence type="ECO:0000256" key="3">
    <source>
        <dbReference type="ARBA" id="ARBA00023015"/>
    </source>
</evidence>
<protein>
    <submittedName>
        <fullName evidence="7">PLP-dependent aminotransferase family protein</fullName>
    </submittedName>
</protein>
<dbReference type="RefSeq" id="WP_116845224.1">
    <property type="nucleotide sequence ID" value="NZ_QTJU01000001.1"/>
</dbReference>
<evidence type="ECO:0000259" key="6">
    <source>
        <dbReference type="PROSITE" id="PS50949"/>
    </source>
</evidence>
<accession>A0A3E1NNJ5</accession>
<evidence type="ECO:0000256" key="5">
    <source>
        <dbReference type="ARBA" id="ARBA00023163"/>
    </source>
</evidence>
<dbReference type="Pfam" id="PF00155">
    <property type="entry name" value="Aminotran_1_2"/>
    <property type="match status" value="1"/>
</dbReference>
<evidence type="ECO:0000256" key="1">
    <source>
        <dbReference type="ARBA" id="ARBA00005384"/>
    </source>
</evidence>
<dbReference type="Gene3D" id="3.40.640.10">
    <property type="entry name" value="Type I PLP-dependent aspartate aminotransferase-like (Major domain)"/>
    <property type="match status" value="1"/>
</dbReference>
<dbReference type="Proteomes" id="UP000261284">
    <property type="component" value="Unassembled WGS sequence"/>
</dbReference>
<keyword evidence="5" id="KW-0804">Transcription</keyword>
<comment type="caution">
    <text evidence="7">The sequence shown here is derived from an EMBL/GenBank/DDBJ whole genome shotgun (WGS) entry which is preliminary data.</text>
</comment>
<gene>
    <name evidence="7" type="ORF">DXN05_00325</name>
</gene>
<dbReference type="PANTHER" id="PTHR46577">
    <property type="entry name" value="HTH-TYPE TRANSCRIPTIONAL REGULATORY PROTEIN GABR"/>
    <property type="match status" value="1"/>
</dbReference>
<dbReference type="InterPro" id="IPR051446">
    <property type="entry name" value="HTH_trans_reg/aminotransferase"/>
</dbReference>
<dbReference type="InterPro" id="IPR000524">
    <property type="entry name" value="Tscrpt_reg_HTH_GntR"/>
</dbReference>
<dbReference type="SUPFAM" id="SSF53383">
    <property type="entry name" value="PLP-dependent transferases"/>
    <property type="match status" value="1"/>
</dbReference>
<keyword evidence="7" id="KW-0808">Transferase</keyword>
<organism evidence="7 8">
    <name type="scientific">Deminuibacter soli</name>
    <dbReference type="NCBI Taxonomy" id="2291815"/>
    <lineage>
        <taxon>Bacteria</taxon>
        <taxon>Pseudomonadati</taxon>
        <taxon>Bacteroidota</taxon>
        <taxon>Chitinophagia</taxon>
        <taxon>Chitinophagales</taxon>
        <taxon>Chitinophagaceae</taxon>
        <taxon>Deminuibacter</taxon>
    </lineage>
</organism>
<dbReference type="InterPro" id="IPR015424">
    <property type="entry name" value="PyrdxlP-dep_Trfase"/>
</dbReference>
<dbReference type="PROSITE" id="PS50949">
    <property type="entry name" value="HTH_GNTR"/>
    <property type="match status" value="1"/>
</dbReference>
<proteinExistence type="inferred from homology"/>
<dbReference type="EMBL" id="QTJU01000001">
    <property type="protein sequence ID" value="RFM29467.1"/>
    <property type="molecule type" value="Genomic_DNA"/>
</dbReference>
<keyword evidence="7" id="KW-0032">Aminotransferase</keyword>
<dbReference type="GO" id="GO:0003700">
    <property type="term" value="F:DNA-binding transcription factor activity"/>
    <property type="evidence" value="ECO:0007669"/>
    <property type="project" value="InterPro"/>
</dbReference>
<dbReference type="Gene3D" id="1.10.10.10">
    <property type="entry name" value="Winged helix-like DNA-binding domain superfamily/Winged helix DNA-binding domain"/>
    <property type="match status" value="1"/>
</dbReference>
<dbReference type="CDD" id="cd07377">
    <property type="entry name" value="WHTH_GntR"/>
    <property type="match status" value="1"/>
</dbReference>
<keyword evidence="2" id="KW-0663">Pyridoxal phosphate</keyword>
<evidence type="ECO:0000313" key="8">
    <source>
        <dbReference type="Proteomes" id="UP000261284"/>
    </source>
</evidence>
<keyword evidence="4" id="KW-0238">DNA-binding</keyword>
<feature type="domain" description="HTH gntR-type" evidence="6">
    <location>
        <begin position="16"/>
        <end position="84"/>
    </location>
</feature>
<dbReference type="InterPro" id="IPR015421">
    <property type="entry name" value="PyrdxlP-dep_Trfase_major"/>
</dbReference>